<dbReference type="KEGG" id="dpp:DICPUDRAFT_84221"/>
<keyword evidence="1" id="KW-0472">Membrane</keyword>
<name>F1A1Y7_DICPU</name>
<keyword evidence="1" id="KW-1133">Transmembrane helix</keyword>
<feature type="transmembrane region" description="Helical" evidence="1">
    <location>
        <begin position="171"/>
        <end position="199"/>
    </location>
</feature>
<feature type="transmembrane region" description="Helical" evidence="1">
    <location>
        <begin position="93"/>
        <end position="111"/>
    </location>
</feature>
<dbReference type="RefSeq" id="XP_003293677.1">
    <property type="nucleotide sequence ID" value="XM_003293629.1"/>
</dbReference>
<gene>
    <name evidence="2" type="ORF">DICPUDRAFT_84221</name>
</gene>
<evidence type="ECO:0000313" key="3">
    <source>
        <dbReference type="Proteomes" id="UP000001064"/>
    </source>
</evidence>
<reference evidence="3" key="1">
    <citation type="journal article" date="2011" name="Genome Biol.">
        <title>Comparative genomics of the social amoebae Dictyostelium discoideum and Dictyostelium purpureum.</title>
        <authorList>
            <consortium name="US DOE Joint Genome Institute (JGI-PGF)"/>
            <person name="Sucgang R."/>
            <person name="Kuo A."/>
            <person name="Tian X."/>
            <person name="Salerno W."/>
            <person name="Parikh A."/>
            <person name="Feasley C.L."/>
            <person name="Dalin E."/>
            <person name="Tu H."/>
            <person name="Huang E."/>
            <person name="Barry K."/>
            <person name="Lindquist E."/>
            <person name="Shapiro H."/>
            <person name="Bruce D."/>
            <person name="Schmutz J."/>
            <person name="Salamov A."/>
            <person name="Fey P."/>
            <person name="Gaudet P."/>
            <person name="Anjard C."/>
            <person name="Babu M.M."/>
            <person name="Basu S."/>
            <person name="Bushmanova Y."/>
            <person name="van der Wel H."/>
            <person name="Katoh-Kurasawa M."/>
            <person name="Dinh C."/>
            <person name="Coutinho P.M."/>
            <person name="Saito T."/>
            <person name="Elias M."/>
            <person name="Schaap P."/>
            <person name="Kay R.R."/>
            <person name="Henrissat B."/>
            <person name="Eichinger L."/>
            <person name="Rivero F."/>
            <person name="Putnam N.H."/>
            <person name="West C.M."/>
            <person name="Loomis W.F."/>
            <person name="Chisholm R.L."/>
            <person name="Shaulsky G."/>
            <person name="Strassmann J.E."/>
            <person name="Queller D.C."/>
            <person name="Kuspa A."/>
            <person name="Grigoriev I.V."/>
        </authorList>
    </citation>
    <scope>NUCLEOTIDE SEQUENCE [LARGE SCALE GENOMIC DNA]</scope>
    <source>
        <strain evidence="3">QSDP1</strain>
    </source>
</reference>
<keyword evidence="3" id="KW-1185">Reference proteome</keyword>
<dbReference type="EMBL" id="GL871391">
    <property type="protein sequence ID" value="EGC29791.1"/>
    <property type="molecule type" value="Genomic_DNA"/>
</dbReference>
<organism evidence="2 3">
    <name type="scientific">Dictyostelium purpureum</name>
    <name type="common">Slime mold</name>
    <dbReference type="NCBI Taxonomy" id="5786"/>
    <lineage>
        <taxon>Eukaryota</taxon>
        <taxon>Amoebozoa</taxon>
        <taxon>Evosea</taxon>
        <taxon>Eumycetozoa</taxon>
        <taxon>Dictyostelia</taxon>
        <taxon>Dictyosteliales</taxon>
        <taxon>Dictyosteliaceae</taxon>
        <taxon>Dictyostelium</taxon>
    </lineage>
</organism>
<evidence type="ECO:0000313" key="2">
    <source>
        <dbReference type="EMBL" id="EGC29791.1"/>
    </source>
</evidence>
<dbReference type="AlphaFoldDB" id="F1A1Y7"/>
<dbReference type="Proteomes" id="UP000001064">
    <property type="component" value="Unassembled WGS sequence"/>
</dbReference>
<evidence type="ECO:0000256" key="1">
    <source>
        <dbReference type="SAM" id="Phobius"/>
    </source>
</evidence>
<dbReference type="GeneID" id="10504999"/>
<keyword evidence="1" id="KW-0812">Transmembrane</keyword>
<proteinExistence type="predicted"/>
<dbReference type="VEuPathDB" id="AmoebaDB:DICPUDRAFT_84221"/>
<protein>
    <submittedName>
        <fullName evidence="2">Uncharacterized protein</fullName>
    </submittedName>
</protein>
<dbReference type="InParanoid" id="F1A1Y7"/>
<accession>F1A1Y7</accession>
<sequence>MAIKNDRGINTESTPIKNELVSISLYSLKSICWCFYYKECNNQNQNNNNNNNNNNYNINNNKSFKIKIMFYSLTRTYLSSFLYFFYNRNIEKYLIWKLLISFILSSISIFSNKLDKINTKLNIFTRIYYTLYTQNLFYQKISYFKMVSSIINTFTEFKFEKDYLLDRTGVLLFNFGLSFILYEINLFFGLSMSIFLIYYKCKSSIHDLEFKNKK</sequence>